<name>A0A330LRQ7_9GAMM</name>
<organism evidence="1 2">
    <name type="scientific">Moritella yayanosii</name>
    <dbReference type="NCBI Taxonomy" id="69539"/>
    <lineage>
        <taxon>Bacteria</taxon>
        <taxon>Pseudomonadati</taxon>
        <taxon>Pseudomonadota</taxon>
        <taxon>Gammaproteobacteria</taxon>
        <taxon>Alteromonadales</taxon>
        <taxon>Moritellaceae</taxon>
        <taxon>Moritella</taxon>
    </lineage>
</organism>
<protein>
    <submittedName>
        <fullName evidence="1">Uncharacterized protein</fullName>
    </submittedName>
</protein>
<evidence type="ECO:0000313" key="2">
    <source>
        <dbReference type="Proteomes" id="UP000250163"/>
    </source>
</evidence>
<evidence type="ECO:0000313" key="1">
    <source>
        <dbReference type="EMBL" id="SQD78528.1"/>
    </source>
</evidence>
<proteinExistence type="predicted"/>
<reference evidence="2" key="1">
    <citation type="submission" date="2018-05" db="EMBL/GenBank/DDBJ databases">
        <authorList>
            <person name="Cea G.-C."/>
            <person name="William W."/>
        </authorList>
    </citation>
    <scope>NUCLEOTIDE SEQUENCE [LARGE SCALE GENOMIC DNA]</scope>
    <source>
        <strain evidence="2">DB21MT 5</strain>
    </source>
</reference>
<dbReference type="KEGG" id="mya:MORIYA_2050"/>
<keyword evidence="2" id="KW-1185">Reference proteome</keyword>
<dbReference type="AlphaFoldDB" id="A0A330LRQ7"/>
<dbReference type="Proteomes" id="UP000250163">
    <property type="component" value="Chromosome MORIYA"/>
</dbReference>
<accession>A0A330LRQ7</accession>
<gene>
    <name evidence="1" type="ORF">MORIYA_2050</name>
</gene>
<dbReference type="EMBL" id="LS483250">
    <property type="protein sequence ID" value="SQD78528.1"/>
    <property type="molecule type" value="Genomic_DNA"/>
</dbReference>
<sequence length="92" mass="10469">MLVNDSARCHYFKRLLISSLFYLDLCPSIDSFLYTAYVQSSGPRAVALMLPDIHISGLHLLVTLLSNNMDIVIYDIFSLRISLFGHNLYATR</sequence>